<evidence type="ECO:0000256" key="1">
    <source>
        <dbReference type="SAM" id="MobiDB-lite"/>
    </source>
</evidence>
<evidence type="ECO:0000313" key="2">
    <source>
        <dbReference type="EMBL" id="GAA0324874.1"/>
    </source>
</evidence>
<dbReference type="EMBL" id="BAAABV010000036">
    <property type="protein sequence ID" value="GAA0324874.1"/>
    <property type="molecule type" value="Genomic_DNA"/>
</dbReference>
<proteinExistence type="predicted"/>
<feature type="compositionally biased region" description="Low complexity" evidence="1">
    <location>
        <begin position="81"/>
        <end position="93"/>
    </location>
</feature>
<accession>A0ABN0W4J6</accession>
<feature type="region of interest" description="Disordered" evidence="1">
    <location>
        <begin position="79"/>
        <end position="111"/>
    </location>
</feature>
<dbReference type="Proteomes" id="UP001501867">
    <property type="component" value="Unassembled WGS sequence"/>
</dbReference>
<name>A0ABN0W4J6_9ACTN</name>
<keyword evidence="3" id="KW-1185">Reference proteome</keyword>
<evidence type="ECO:0000313" key="3">
    <source>
        <dbReference type="Proteomes" id="UP001501867"/>
    </source>
</evidence>
<reference evidence="2 3" key="1">
    <citation type="journal article" date="2019" name="Int. J. Syst. Evol. Microbiol.">
        <title>The Global Catalogue of Microorganisms (GCM) 10K type strain sequencing project: providing services to taxonomists for standard genome sequencing and annotation.</title>
        <authorList>
            <consortium name="The Broad Institute Genomics Platform"/>
            <consortium name="The Broad Institute Genome Sequencing Center for Infectious Disease"/>
            <person name="Wu L."/>
            <person name="Ma J."/>
        </authorList>
    </citation>
    <scope>NUCLEOTIDE SEQUENCE [LARGE SCALE GENOMIC DNA]</scope>
    <source>
        <strain evidence="2 3">JCM 4505</strain>
    </source>
</reference>
<organism evidence="2 3">
    <name type="scientific">Streptomyces polychromogenes</name>
    <dbReference type="NCBI Taxonomy" id="67342"/>
    <lineage>
        <taxon>Bacteria</taxon>
        <taxon>Bacillati</taxon>
        <taxon>Actinomycetota</taxon>
        <taxon>Actinomycetes</taxon>
        <taxon>Kitasatosporales</taxon>
        <taxon>Streptomycetaceae</taxon>
        <taxon>Streptomyces</taxon>
    </lineage>
</organism>
<comment type="caution">
    <text evidence="2">The sequence shown here is derived from an EMBL/GenBank/DDBJ whole genome shotgun (WGS) entry which is preliminary data.</text>
</comment>
<sequence length="111" mass="11260">MPGGTSGGSPDRTGRRALALAPGLRAELKHRGLLHEWHPAPTGAPMAGQTLGGTGPHAGLGPTAWLVVALPEALWARSYAGSTGPTSPTSRPSRPGPTGGAPDRHRTHRAA</sequence>
<protein>
    <submittedName>
        <fullName evidence="2">Uncharacterized protein</fullName>
    </submittedName>
</protein>
<gene>
    <name evidence="2" type="ORF">GCM10010302_75030</name>
</gene>